<name>D3BUD2_HETP5</name>
<sequence>MGFTPAKPANFKDNQGRLLVFKQSDTDASKVINEVSPDNIYFLNKASPNQAGSLGSKRLPHDFKKTIVKLIHNNNEDKPGETDYIVIENGEEKLIDDQKYFTVNKITIHL</sequence>
<dbReference type="InParanoid" id="D3BUD2"/>
<organism evidence="1 2">
    <name type="scientific">Heterostelium pallidum (strain ATCC 26659 / Pp 5 / PN500)</name>
    <name type="common">Cellular slime mold</name>
    <name type="synonym">Polysphondylium pallidum</name>
    <dbReference type="NCBI Taxonomy" id="670386"/>
    <lineage>
        <taxon>Eukaryota</taxon>
        <taxon>Amoebozoa</taxon>
        <taxon>Evosea</taxon>
        <taxon>Eumycetozoa</taxon>
        <taxon>Dictyostelia</taxon>
        <taxon>Acytosteliales</taxon>
        <taxon>Acytosteliaceae</taxon>
        <taxon>Heterostelium</taxon>
    </lineage>
</organism>
<keyword evidence="2" id="KW-1185">Reference proteome</keyword>
<evidence type="ECO:0000313" key="2">
    <source>
        <dbReference type="Proteomes" id="UP000001396"/>
    </source>
</evidence>
<dbReference type="GeneID" id="31367219"/>
<dbReference type="Proteomes" id="UP000001396">
    <property type="component" value="Unassembled WGS sequence"/>
</dbReference>
<reference evidence="1 2" key="1">
    <citation type="journal article" date="2011" name="Genome Res.">
        <title>Phylogeny-wide analysis of social amoeba genomes highlights ancient origins for complex intercellular communication.</title>
        <authorList>
            <person name="Heidel A.J."/>
            <person name="Lawal H.M."/>
            <person name="Felder M."/>
            <person name="Schilde C."/>
            <person name="Helps N.R."/>
            <person name="Tunggal B."/>
            <person name="Rivero F."/>
            <person name="John U."/>
            <person name="Schleicher M."/>
            <person name="Eichinger L."/>
            <person name="Platzer M."/>
            <person name="Noegel A.A."/>
            <person name="Schaap P."/>
            <person name="Gloeckner G."/>
        </authorList>
    </citation>
    <scope>NUCLEOTIDE SEQUENCE [LARGE SCALE GENOMIC DNA]</scope>
    <source>
        <strain evidence="2">ATCC 26659 / Pp 5 / PN500</strain>
    </source>
</reference>
<gene>
    <name evidence="1" type="ORF">PPL_11751</name>
</gene>
<dbReference type="AlphaFoldDB" id="D3BUD2"/>
<proteinExistence type="predicted"/>
<comment type="caution">
    <text evidence="1">The sequence shown here is derived from an EMBL/GenBank/DDBJ whole genome shotgun (WGS) entry which is preliminary data.</text>
</comment>
<dbReference type="EMBL" id="ADBJ01000060">
    <property type="protein sequence ID" value="EFA74720.1"/>
    <property type="molecule type" value="Genomic_DNA"/>
</dbReference>
<accession>D3BUD2</accession>
<evidence type="ECO:0000313" key="1">
    <source>
        <dbReference type="EMBL" id="EFA74720.1"/>
    </source>
</evidence>
<protein>
    <submittedName>
        <fullName evidence="1">Uncharacterized protein</fullName>
    </submittedName>
</protein>
<dbReference type="RefSeq" id="XP_020426854.1">
    <property type="nucleotide sequence ID" value="XM_020582500.1"/>
</dbReference>